<dbReference type="Proteomes" id="UP000016927">
    <property type="component" value="Unassembled WGS sequence"/>
</dbReference>
<dbReference type="EMBL" id="KB909208">
    <property type="protein sequence ID" value="EOB12950.1"/>
    <property type="molecule type" value="Genomic_DNA"/>
</dbReference>
<organism evidence="1 2">
    <name type="scientific">Nosema bombycis (strain CQ1 / CVCC 102059)</name>
    <name type="common">Microsporidian parasite</name>
    <name type="synonym">Pebrine of silkworm</name>
    <dbReference type="NCBI Taxonomy" id="578461"/>
    <lineage>
        <taxon>Eukaryota</taxon>
        <taxon>Fungi</taxon>
        <taxon>Fungi incertae sedis</taxon>
        <taxon>Microsporidia</taxon>
        <taxon>Nosematidae</taxon>
        <taxon>Nosema</taxon>
    </lineage>
</organism>
<evidence type="ECO:0000313" key="2">
    <source>
        <dbReference type="Proteomes" id="UP000016927"/>
    </source>
</evidence>
<evidence type="ECO:0000313" key="1">
    <source>
        <dbReference type="EMBL" id="EOB12950.1"/>
    </source>
</evidence>
<protein>
    <submittedName>
        <fullName evidence="1">Uncharacterized protein</fullName>
    </submittedName>
</protein>
<reference evidence="1 2" key="1">
    <citation type="journal article" date="2013" name="BMC Genomics">
        <title>Comparative genomics of parasitic silkworm microsporidia reveal an association between genome expansion and host adaptation.</title>
        <authorList>
            <person name="Pan G."/>
            <person name="Xu J."/>
            <person name="Li T."/>
            <person name="Xia Q."/>
            <person name="Liu S.L."/>
            <person name="Zhang G."/>
            <person name="Li S."/>
            <person name="Li C."/>
            <person name="Liu H."/>
            <person name="Yang L."/>
            <person name="Liu T."/>
            <person name="Zhang X."/>
            <person name="Wu Z."/>
            <person name="Fan W."/>
            <person name="Dang X."/>
            <person name="Xiang H."/>
            <person name="Tao M."/>
            <person name="Li Y."/>
            <person name="Hu J."/>
            <person name="Li Z."/>
            <person name="Lin L."/>
            <person name="Luo J."/>
            <person name="Geng L."/>
            <person name="Wang L."/>
            <person name="Long M."/>
            <person name="Wan Y."/>
            <person name="He N."/>
            <person name="Zhang Z."/>
            <person name="Lu C."/>
            <person name="Keeling P.J."/>
            <person name="Wang J."/>
            <person name="Xiang Z."/>
            <person name="Zhou Z."/>
        </authorList>
    </citation>
    <scope>NUCLEOTIDE SEQUENCE [LARGE SCALE GENOMIC DNA]</scope>
    <source>
        <strain evidence="2">CQ1 / CVCC 102059</strain>
    </source>
</reference>
<dbReference type="AlphaFoldDB" id="R0MFQ4"/>
<dbReference type="HOGENOM" id="CLU_043425_0_0_1"/>
<name>R0MFQ4_NOSB1</name>
<dbReference type="OrthoDB" id="373661at2759"/>
<sequence length="365" mass="43311">MDSECYHIGDLCMPNTSHYDYTNGKFLSVIGPDLTENILSKLDNKEQAFLKFHYTFIDCQNSMNAQKRECHYDNYKILSKGTGDTINIEGKGPSIYLYHIKLILQKIFIFKFVKIEDYEVVLNGIFTAKSPKFKLQYFKSLPLCYKNFKTFVKFLNLIKCDKYDRNNVKISDNHLKISHLKKYLQEKFDEYKKMNNYNQHLMIEFIFKEFCIEIIKQLTSNNIPLPIKANLTIEYYFDQFFSLIKKTIESLIKDLDSVSCCRVQDVFGKYLSDFKQDIQQIDKLIFDDIWKSIDVLEYFSVLLGKDVFNIEDYIEAERVICDFHNMMRCCFEMQFYSNNSCTLSLVEPMLNDDFDCRIIRALEIT</sequence>
<gene>
    <name evidence="1" type="ORF">NBO_300g0002</name>
</gene>
<dbReference type="VEuPathDB" id="MicrosporidiaDB:NBO_300g0002"/>
<accession>R0MFQ4</accession>
<proteinExistence type="predicted"/>
<keyword evidence="2" id="KW-1185">Reference proteome</keyword>